<name>A0A1Z5JEU4_FISSO</name>
<dbReference type="GO" id="GO:0006904">
    <property type="term" value="P:vesicle docking involved in exocytosis"/>
    <property type="evidence" value="ECO:0007669"/>
    <property type="project" value="TreeGrafter"/>
</dbReference>
<evidence type="ECO:0000256" key="5">
    <source>
        <dbReference type="ARBA" id="ARBA00023136"/>
    </source>
</evidence>
<dbReference type="AlphaFoldDB" id="A0A1Z5JEU4"/>
<dbReference type="PANTHER" id="PTHR23323:SF24">
    <property type="entry name" value="VACUOLAR PROTEIN SORTING-ASSOCIATED PROTEIN 11 HOMOLOG"/>
    <property type="match status" value="1"/>
</dbReference>
<reference evidence="8 9" key="1">
    <citation type="journal article" date="2015" name="Plant Cell">
        <title>Oil accumulation by the oleaginous diatom Fistulifera solaris as revealed by the genome and transcriptome.</title>
        <authorList>
            <person name="Tanaka T."/>
            <person name="Maeda Y."/>
            <person name="Veluchamy A."/>
            <person name="Tanaka M."/>
            <person name="Abida H."/>
            <person name="Marechal E."/>
            <person name="Bowler C."/>
            <person name="Muto M."/>
            <person name="Sunaga Y."/>
            <person name="Tanaka M."/>
            <person name="Yoshino T."/>
            <person name="Taniguchi T."/>
            <person name="Fukuda Y."/>
            <person name="Nemoto M."/>
            <person name="Matsumoto M."/>
            <person name="Wong P.S."/>
            <person name="Aburatani S."/>
            <person name="Fujibuchi W."/>
        </authorList>
    </citation>
    <scope>NUCLEOTIDE SEQUENCE [LARGE SCALE GENOMIC DNA]</scope>
    <source>
        <strain evidence="8 9">JPCC DA0580</strain>
    </source>
</reference>
<evidence type="ECO:0000256" key="3">
    <source>
        <dbReference type="ARBA" id="ARBA00022771"/>
    </source>
</evidence>
<dbReference type="GO" id="GO:0030897">
    <property type="term" value="C:HOPS complex"/>
    <property type="evidence" value="ECO:0007669"/>
    <property type="project" value="TreeGrafter"/>
</dbReference>
<evidence type="ECO:0000313" key="8">
    <source>
        <dbReference type="EMBL" id="GAX12523.1"/>
    </source>
</evidence>
<dbReference type="GO" id="GO:0007033">
    <property type="term" value="P:vacuole organization"/>
    <property type="evidence" value="ECO:0007669"/>
    <property type="project" value="TreeGrafter"/>
</dbReference>
<evidence type="ECO:0000256" key="2">
    <source>
        <dbReference type="ARBA" id="ARBA00022723"/>
    </source>
</evidence>
<comment type="caution">
    <text evidence="8">The sequence shown here is derived from an EMBL/GenBank/DDBJ whole genome shotgun (WGS) entry which is preliminary data.</text>
</comment>
<dbReference type="OrthoDB" id="26184at2759"/>
<dbReference type="GO" id="GO:0005768">
    <property type="term" value="C:endosome"/>
    <property type="evidence" value="ECO:0007669"/>
    <property type="project" value="TreeGrafter"/>
</dbReference>
<feature type="coiled-coil region" evidence="6">
    <location>
        <begin position="978"/>
        <end position="1012"/>
    </location>
</feature>
<dbReference type="Proteomes" id="UP000198406">
    <property type="component" value="Unassembled WGS sequence"/>
</dbReference>
<keyword evidence="9" id="KW-1185">Reference proteome</keyword>
<dbReference type="GO" id="GO:0048284">
    <property type="term" value="P:organelle fusion"/>
    <property type="evidence" value="ECO:0007669"/>
    <property type="project" value="TreeGrafter"/>
</dbReference>
<gene>
    <name evidence="8" type="ORF">FisN_24Hh099</name>
</gene>
<evidence type="ECO:0000313" key="9">
    <source>
        <dbReference type="Proteomes" id="UP000198406"/>
    </source>
</evidence>
<evidence type="ECO:0000256" key="7">
    <source>
        <dbReference type="SAM" id="MobiDB-lite"/>
    </source>
</evidence>
<keyword evidence="5" id="KW-0472">Membrane</keyword>
<keyword evidence="3" id="KW-0863">Zinc-finger</keyword>
<evidence type="ECO:0000256" key="4">
    <source>
        <dbReference type="ARBA" id="ARBA00022833"/>
    </source>
</evidence>
<keyword evidence="6" id="KW-0175">Coiled coil</keyword>
<organism evidence="8 9">
    <name type="scientific">Fistulifera solaris</name>
    <name type="common">Oleaginous diatom</name>
    <dbReference type="NCBI Taxonomy" id="1519565"/>
    <lineage>
        <taxon>Eukaryota</taxon>
        <taxon>Sar</taxon>
        <taxon>Stramenopiles</taxon>
        <taxon>Ochrophyta</taxon>
        <taxon>Bacillariophyta</taxon>
        <taxon>Bacillariophyceae</taxon>
        <taxon>Bacillariophycidae</taxon>
        <taxon>Naviculales</taxon>
        <taxon>Naviculaceae</taxon>
        <taxon>Fistulifera</taxon>
    </lineage>
</organism>
<keyword evidence="4" id="KW-0862">Zinc</keyword>
<protein>
    <submittedName>
        <fullName evidence="8">Uncharacterized protein</fullName>
    </submittedName>
</protein>
<sequence>MASSRWKRFAFFERNQLNLNAEVLEDLLPSTSNASGQKSPSSETEAGNDSVSLVATTASLTIASKPPPRTNTQESTEENAMAAMWASLTVCTSPEPPEGVEHERKSFTISRQNEAIPDHATRSKSFLDGLVLAFATSAHTDLIHCIDITMRCNPPLSSEMDVDSFDGWRGYFSPFLKAPPGPCRPPTVESDRLEEIPTEKVVAISCCRGTSGHNPVMLACISKSNVTLWEDPHLHLSCRLPVKTPQPPTEPKVYSLQKEWNNMDGDCLSVDVIPSLLAVGTTSGAVIVYAIKSTGRLIRSYLRIPAPPAGDSAAVAVKLYAEGEQKASVFVAYRRNTDASSQASSGVCCYEFPFPNPSSSAMLSAPSARHDLDGRSVGSARHTDSIISASGLQFMVARLDGLYSYSKTERIGVAPIDGLKLSLSLIPPAASATPDREDGDRVGNGYALVSSTDSKSNRDSVDIYDADNKLVAFHLLLPPGHSVLRSAGITTKPTLSSDGTHRPGRSSAVVFTSGGSLVTFREKMTAEKISLLVQKNLYSAAIVVAYADPAYEADNITNLYRQYAEHLYGKGDFGGAIDQYIHTIGSLETSHVLYRFLDAPKIAYVVRYLEQLRSRGLATPVHVELLRTCYLKLNDQAAADALGSTGSRLIDKSSLASIIAKIGINPKEAIANVCSLEASQAAEILVIHGLSLARVLPRETAGLVISLCVGTYSSKSLANAALLESIDLKKMIDRKVDEAEQISKPYPVHLFAPAFIENPKILRLILAHCNRNKCPLTPSLRRTLLELSLAEWNQAKRSGDTEAEKLRHRDAIAALTDSHCRDIGDYDALVIVQQAGFEEGELLLYERLQMTPMLLERYANEGSEKSRRQMIAMCKADPEILADVLGHLVSMATQRLASHPSGFHKDDDFGDEMLHDIMDDIEETLALARRQRVLPPVRIARILAGESSGQFSTQDKTRATSKTSIPLSVALDYVGNILDESRREIQRLTSEVEEYNVMCHAMEQEIESLTSDTRSPIDDEKHAPRMNIEELYARVRADESEVGKQTSTKPTEAFWRDMNQSEDSFDVIARYFGKGIIQ</sequence>
<dbReference type="GO" id="GO:0008270">
    <property type="term" value="F:zinc ion binding"/>
    <property type="evidence" value="ECO:0007669"/>
    <property type="project" value="UniProtKB-KW"/>
</dbReference>
<dbReference type="InParanoid" id="A0A1Z5JEU4"/>
<feature type="region of interest" description="Disordered" evidence="7">
    <location>
        <begin position="30"/>
        <end position="50"/>
    </location>
</feature>
<dbReference type="GO" id="GO:0030674">
    <property type="term" value="F:protein-macromolecule adaptor activity"/>
    <property type="evidence" value="ECO:0007669"/>
    <property type="project" value="TreeGrafter"/>
</dbReference>
<dbReference type="EMBL" id="BDSP01000052">
    <property type="protein sequence ID" value="GAX12523.1"/>
    <property type="molecule type" value="Genomic_DNA"/>
</dbReference>
<accession>A0A1Z5JEU4</accession>
<comment type="subcellular location">
    <subcellularLocation>
        <location evidence="1">Endomembrane system</location>
        <topology evidence="1">Peripheral membrane protein</topology>
    </subcellularLocation>
</comment>
<dbReference type="GO" id="GO:0007032">
    <property type="term" value="P:endosome organization"/>
    <property type="evidence" value="ECO:0007669"/>
    <property type="project" value="TreeGrafter"/>
</dbReference>
<proteinExistence type="predicted"/>
<evidence type="ECO:0000256" key="1">
    <source>
        <dbReference type="ARBA" id="ARBA00004184"/>
    </source>
</evidence>
<evidence type="ECO:0000256" key="6">
    <source>
        <dbReference type="SAM" id="Coils"/>
    </source>
</evidence>
<dbReference type="InterPro" id="IPR057308">
    <property type="entry name" value="CHCR_PEP5_VPS11"/>
</dbReference>
<keyword evidence="2" id="KW-0479">Metal-binding</keyword>
<dbReference type="PANTHER" id="PTHR23323">
    <property type="entry name" value="VACUOLAR PROTEIN SORTING-ASSOCIATED PROTEIN"/>
    <property type="match status" value="1"/>
</dbReference>
<dbReference type="Pfam" id="PF23356">
    <property type="entry name" value="TPR_PEP5_VPS11"/>
    <property type="match status" value="1"/>
</dbReference>